<organism evidence="10">
    <name type="scientific">Balbiania investiens</name>
    <dbReference type="NCBI Taxonomy" id="111861"/>
    <lineage>
        <taxon>Eukaryota</taxon>
        <taxon>Rhodophyta</taxon>
        <taxon>Florideophyceae</taxon>
        <taxon>Nemaliophycidae</taxon>
        <taxon>Balbianiales</taxon>
        <taxon>Balbianiaceae</taxon>
        <taxon>Balbiania</taxon>
    </lineage>
</organism>
<keyword evidence="6 9" id="KW-1133">Transmembrane helix</keyword>
<feature type="transmembrane region" description="Helical" evidence="9">
    <location>
        <begin position="7"/>
        <end position="24"/>
    </location>
</feature>
<dbReference type="Gene3D" id="1.10.287.3510">
    <property type="match status" value="1"/>
</dbReference>
<dbReference type="PANTHER" id="PTHR11434">
    <property type="entry name" value="NADH-UBIQUINONE OXIDOREDUCTASE SUBUNIT ND4L"/>
    <property type="match status" value="1"/>
</dbReference>
<keyword evidence="7" id="KW-0520">NAD</keyword>
<keyword evidence="3" id="KW-0813">Transport</keyword>
<dbReference type="EMBL" id="MH026109">
    <property type="protein sequence ID" value="QBX88727.1"/>
    <property type="molecule type" value="Genomic_DNA"/>
</dbReference>
<keyword evidence="5" id="KW-1278">Translocase</keyword>
<dbReference type="NCBIfam" id="NF004320">
    <property type="entry name" value="PRK05715.1-2"/>
    <property type="match status" value="1"/>
</dbReference>
<keyword evidence="8 9" id="KW-0472">Membrane</keyword>
<dbReference type="HAMAP" id="MF_01456">
    <property type="entry name" value="NDH1_NuoK"/>
    <property type="match status" value="1"/>
</dbReference>
<dbReference type="InterPro" id="IPR039428">
    <property type="entry name" value="NUOK/Mnh_C1-like"/>
</dbReference>
<evidence type="ECO:0000256" key="3">
    <source>
        <dbReference type="ARBA" id="ARBA00022448"/>
    </source>
</evidence>
<reference evidence="10" key="1">
    <citation type="journal article" date="2019" name="Phycologia">
        <title>Chloroplast and mitochondrial genomes of Balbiania investiens (Balbianiales, Nemaliophycidae).</title>
        <authorList>
            <person name="Evans J.R."/>
            <person name="StAmour N."/>
            <person name="Verbruggen H."/>
            <person name="Salomaki E.D."/>
            <person name="Vis M.L."/>
        </authorList>
    </citation>
    <scope>NUCLEOTIDE SEQUENCE</scope>
</reference>
<dbReference type="InterPro" id="IPR001133">
    <property type="entry name" value="NADH_UbQ_OxRdtase_chain4L/K"/>
</dbReference>
<dbReference type="PANTHER" id="PTHR11434:SF21">
    <property type="entry name" value="NADH DEHYDROGENASE SUBUNIT 4L-RELATED"/>
    <property type="match status" value="1"/>
</dbReference>
<evidence type="ECO:0000256" key="2">
    <source>
        <dbReference type="ARBA" id="ARBA00010519"/>
    </source>
</evidence>
<gene>
    <name evidence="10" type="primary">nad4L</name>
</gene>
<evidence type="ECO:0000256" key="1">
    <source>
        <dbReference type="ARBA" id="ARBA00004141"/>
    </source>
</evidence>
<accession>A0A4D6BMU2</accession>
<feature type="transmembrane region" description="Helical" evidence="9">
    <location>
        <begin position="30"/>
        <end position="54"/>
    </location>
</feature>
<protein>
    <submittedName>
        <fullName evidence="10">NADH dehydrogenase subunit 4L</fullName>
    </submittedName>
</protein>
<evidence type="ECO:0000256" key="8">
    <source>
        <dbReference type="ARBA" id="ARBA00023136"/>
    </source>
</evidence>
<dbReference type="GO" id="GO:0030964">
    <property type="term" value="C:NADH dehydrogenase complex"/>
    <property type="evidence" value="ECO:0007669"/>
    <property type="project" value="TreeGrafter"/>
</dbReference>
<geneLocation type="mitochondrion" evidence="10"/>
<comment type="subcellular location">
    <subcellularLocation>
        <location evidence="1">Membrane</location>
        <topology evidence="1">Multi-pass membrane protein</topology>
    </subcellularLocation>
</comment>
<evidence type="ECO:0000256" key="5">
    <source>
        <dbReference type="ARBA" id="ARBA00022967"/>
    </source>
</evidence>
<keyword evidence="4 9" id="KW-0812">Transmembrane</keyword>
<dbReference type="Pfam" id="PF00420">
    <property type="entry name" value="Oxidored_q2"/>
    <property type="match status" value="1"/>
</dbReference>
<evidence type="ECO:0000256" key="7">
    <source>
        <dbReference type="ARBA" id="ARBA00023027"/>
    </source>
</evidence>
<evidence type="ECO:0000313" key="10">
    <source>
        <dbReference type="EMBL" id="QBX88727.1"/>
    </source>
</evidence>
<sequence length="101" mass="11209">MLNQTNCISISLLLFLVSIIGIFLNQKNILVMLMSLEMMFLTISFSLIFSSIYLDDIVGQIFALLILTIAAAESSIGLAILVVYYRIRNTIAVELMSLTKG</sequence>
<dbReference type="GO" id="GO:0042773">
    <property type="term" value="P:ATP synthesis coupled electron transport"/>
    <property type="evidence" value="ECO:0007669"/>
    <property type="project" value="InterPro"/>
</dbReference>
<proteinExistence type="inferred from homology"/>
<comment type="similarity">
    <text evidence="2">Belongs to the complex I subunit 4L family.</text>
</comment>
<dbReference type="NCBIfam" id="NF004321">
    <property type="entry name" value="PRK05715.1-3"/>
    <property type="match status" value="1"/>
</dbReference>
<dbReference type="NCBIfam" id="NF004323">
    <property type="entry name" value="PRK05715.1-5"/>
    <property type="match status" value="1"/>
</dbReference>
<dbReference type="GO" id="GO:0016651">
    <property type="term" value="F:oxidoreductase activity, acting on NAD(P)H"/>
    <property type="evidence" value="ECO:0007669"/>
    <property type="project" value="InterPro"/>
</dbReference>
<name>A0A4D6BMU2_9FLOR</name>
<evidence type="ECO:0000256" key="9">
    <source>
        <dbReference type="SAM" id="Phobius"/>
    </source>
</evidence>
<dbReference type="AlphaFoldDB" id="A0A4D6BMU2"/>
<evidence type="ECO:0000256" key="6">
    <source>
        <dbReference type="ARBA" id="ARBA00022989"/>
    </source>
</evidence>
<feature type="transmembrane region" description="Helical" evidence="9">
    <location>
        <begin position="61"/>
        <end position="87"/>
    </location>
</feature>
<evidence type="ECO:0000256" key="4">
    <source>
        <dbReference type="ARBA" id="ARBA00022692"/>
    </source>
</evidence>
<keyword evidence="10" id="KW-0496">Mitochondrion</keyword>